<dbReference type="InterPro" id="IPR020846">
    <property type="entry name" value="MFS_dom"/>
</dbReference>
<feature type="transmembrane region" description="Helical" evidence="7">
    <location>
        <begin position="446"/>
        <end position="466"/>
    </location>
</feature>
<feature type="transmembrane region" description="Helical" evidence="7">
    <location>
        <begin position="271"/>
        <end position="288"/>
    </location>
</feature>
<feature type="domain" description="Major facilitator superfamily (MFS) profile" evidence="8">
    <location>
        <begin position="32"/>
        <end position="465"/>
    </location>
</feature>
<dbReference type="GeneID" id="90035121"/>
<evidence type="ECO:0000256" key="3">
    <source>
        <dbReference type="ARBA" id="ARBA00022692"/>
    </source>
</evidence>
<evidence type="ECO:0000313" key="10">
    <source>
        <dbReference type="Proteomes" id="UP001498771"/>
    </source>
</evidence>
<dbReference type="PANTHER" id="PTHR23506:SF23">
    <property type="entry name" value="GH10249P"/>
    <property type="match status" value="1"/>
</dbReference>
<gene>
    <name evidence="9" type="ORF">BZA70DRAFT_137324</name>
</gene>
<keyword evidence="10" id="KW-1185">Reference proteome</keyword>
<comment type="subcellular location">
    <subcellularLocation>
        <location evidence="1">Membrane</location>
        <topology evidence="1">Multi-pass membrane protein</topology>
    </subcellularLocation>
</comment>
<dbReference type="InterPro" id="IPR050930">
    <property type="entry name" value="MFS_Vesicular_Transporter"/>
</dbReference>
<feature type="transmembrane region" description="Helical" evidence="7">
    <location>
        <begin position="365"/>
        <end position="392"/>
    </location>
</feature>
<feature type="region of interest" description="Disordered" evidence="6">
    <location>
        <begin position="231"/>
        <end position="255"/>
    </location>
</feature>
<dbReference type="SUPFAM" id="SSF103473">
    <property type="entry name" value="MFS general substrate transporter"/>
    <property type="match status" value="1"/>
</dbReference>
<feature type="transmembrane region" description="Helical" evidence="7">
    <location>
        <begin position="73"/>
        <end position="94"/>
    </location>
</feature>
<dbReference type="InterPro" id="IPR011701">
    <property type="entry name" value="MFS"/>
</dbReference>
<feature type="transmembrane region" description="Helical" evidence="7">
    <location>
        <begin position="413"/>
        <end position="434"/>
    </location>
</feature>
<keyword evidence="5 7" id="KW-0472">Membrane</keyword>
<dbReference type="EMBL" id="JBBJBU010000004">
    <property type="protein sequence ID" value="KAK7205669.1"/>
    <property type="molecule type" value="Genomic_DNA"/>
</dbReference>
<feature type="transmembrane region" description="Helical" evidence="7">
    <location>
        <begin position="163"/>
        <end position="185"/>
    </location>
</feature>
<dbReference type="InterPro" id="IPR036259">
    <property type="entry name" value="MFS_trans_sf"/>
</dbReference>
<feature type="transmembrane region" description="Helical" evidence="7">
    <location>
        <begin position="106"/>
        <end position="128"/>
    </location>
</feature>
<keyword evidence="4 7" id="KW-1133">Transmembrane helix</keyword>
<evidence type="ECO:0000256" key="7">
    <source>
        <dbReference type="SAM" id="Phobius"/>
    </source>
</evidence>
<feature type="transmembrane region" description="Helical" evidence="7">
    <location>
        <begin position="191"/>
        <end position="211"/>
    </location>
</feature>
<accession>A0ABR1F756</accession>
<evidence type="ECO:0000256" key="2">
    <source>
        <dbReference type="ARBA" id="ARBA00022448"/>
    </source>
</evidence>
<comment type="caution">
    <text evidence="9">The sequence shown here is derived from an EMBL/GenBank/DDBJ whole genome shotgun (WGS) entry which is preliminary data.</text>
</comment>
<dbReference type="Proteomes" id="UP001498771">
    <property type="component" value="Unassembled WGS sequence"/>
</dbReference>
<feature type="transmembrane region" description="Helical" evidence="7">
    <location>
        <begin position="134"/>
        <end position="151"/>
    </location>
</feature>
<keyword evidence="2" id="KW-0813">Transport</keyword>
<dbReference type="RefSeq" id="XP_064768702.1">
    <property type="nucleotide sequence ID" value="XM_064909609.1"/>
</dbReference>
<evidence type="ECO:0000313" key="9">
    <source>
        <dbReference type="EMBL" id="KAK7205669.1"/>
    </source>
</evidence>
<organism evidence="9 10">
    <name type="scientific">Myxozyma melibiosi</name>
    <dbReference type="NCBI Taxonomy" id="54550"/>
    <lineage>
        <taxon>Eukaryota</taxon>
        <taxon>Fungi</taxon>
        <taxon>Dikarya</taxon>
        <taxon>Ascomycota</taxon>
        <taxon>Saccharomycotina</taxon>
        <taxon>Lipomycetes</taxon>
        <taxon>Lipomycetales</taxon>
        <taxon>Lipomycetaceae</taxon>
        <taxon>Myxozyma</taxon>
    </lineage>
</organism>
<dbReference type="CDD" id="cd17325">
    <property type="entry name" value="MFS_MdtG_SLC18_like"/>
    <property type="match status" value="1"/>
</dbReference>
<dbReference type="PRINTS" id="PR01036">
    <property type="entry name" value="TCRTETB"/>
</dbReference>
<dbReference type="PANTHER" id="PTHR23506">
    <property type="entry name" value="GH10249P"/>
    <property type="match status" value="1"/>
</dbReference>
<reference evidence="9 10" key="1">
    <citation type="submission" date="2024-03" db="EMBL/GenBank/DDBJ databases">
        <title>Genome-scale model development and genomic sequencing of the oleaginous clade Lipomyces.</title>
        <authorList>
            <consortium name="Lawrence Berkeley National Laboratory"/>
            <person name="Czajka J.J."/>
            <person name="Han Y."/>
            <person name="Kim J."/>
            <person name="Mondo S.J."/>
            <person name="Hofstad B.A."/>
            <person name="Robles A."/>
            <person name="Haridas S."/>
            <person name="Riley R."/>
            <person name="LaButti K."/>
            <person name="Pangilinan J."/>
            <person name="Andreopoulos W."/>
            <person name="Lipzen A."/>
            <person name="Yan J."/>
            <person name="Wang M."/>
            <person name="Ng V."/>
            <person name="Grigoriev I.V."/>
            <person name="Spatafora J.W."/>
            <person name="Magnuson J.K."/>
            <person name="Baker S.E."/>
            <person name="Pomraning K.R."/>
        </authorList>
    </citation>
    <scope>NUCLEOTIDE SEQUENCE [LARGE SCALE GENOMIC DNA]</scope>
    <source>
        <strain evidence="9 10">Phaff 52-87</strain>
    </source>
</reference>
<feature type="transmembrane region" description="Helical" evidence="7">
    <location>
        <begin position="335"/>
        <end position="353"/>
    </location>
</feature>
<evidence type="ECO:0000256" key="5">
    <source>
        <dbReference type="ARBA" id="ARBA00023136"/>
    </source>
</evidence>
<feature type="transmembrane region" description="Helical" evidence="7">
    <location>
        <begin position="308"/>
        <end position="328"/>
    </location>
</feature>
<evidence type="ECO:0000256" key="6">
    <source>
        <dbReference type="SAM" id="MobiDB-lite"/>
    </source>
</evidence>
<proteinExistence type="predicted"/>
<sequence>MTPFATFIGRVFGLNPKVRPYLLEARASGFTIGFTITLAVFMDIFLYGVIVPIAPFALAERMGVPEDRVQKDVSISVLVYAAGLLAGSPVFGYLCDTYHNRRLFMMIGLVALAGATLILCLTRCLWLFIVGRLVQGVSAASVWTVGLALVSDSFSEEHIGKMMGIIGTGMSLGTFLGPFLGGIVYDRAGYYAVFGVCFGIIAVDIFLRFFMLEKKDLYRFQSESAVADNESNVDESNVADRVTDKDASDQSTSAPQSKVPAVIRLLGNKRMLNGLFLTIIIGWVLTGLETTLPLRAEDIFDFSSLGTGMLFLPIAITSFLGPLAGWWTDRCGARWPLATGFFFSTPFLIILRLPEDNRTSQIVLMFALLSLLGLSASLLIPSVMAEISVIVFDAEAKQPGIFGKHSAYGQAFALFNLAYSAGSVFGPLEAGFVADADGFGTMAWSLGIISFVASVLAILFTGGYLFNRKGDDNVTQQQQQQQQEESEIAVVAEEEKGVSV</sequence>
<protein>
    <submittedName>
        <fullName evidence="9">MFS transporter-like protein</fullName>
    </submittedName>
</protein>
<dbReference type="PROSITE" id="PS50850">
    <property type="entry name" value="MFS"/>
    <property type="match status" value="1"/>
</dbReference>
<keyword evidence="3 7" id="KW-0812">Transmembrane</keyword>
<dbReference type="Pfam" id="PF07690">
    <property type="entry name" value="MFS_1"/>
    <property type="match status" value="1"/>
</dbReference>
<dbReference type="Gene3D" id="1.20.1250.20">
    <property type="entry name" value="MFS general substrate transporter like domains"/>
    <property type="match status" value="1"/>
</dbReference>
<evidence type="ECO:0000256" key="1">
    <source>
        <dbReference type="ARBA" id="ARBA00004141"/>
    </source>
</evidence>
<evidence type="ECO:0000259" key="8">
    <source>
        <dbReference type="PROSITE" id="PS50850"/>
    </source>
</evidence>
<name>A0ABR1F756_9ASCO</name>
<feature type="transmembrane region" description="Helical" evidence="7">
    <location>
        <begin position="29"/>
        <end position="53"/>
    </location>
</feature>
<evidence type="ECO:0000256" key="4">
    <source>
        <dbReference type="ARBA" id="ARBA00022989"/>
    </source>
</evidence>